<accession>A0AA86N3Z3</accession>
<organism evidence="1">
    <name type="scientific">Hexamita inflata</name>
    <dbReference type="NCBI Taxonomy" id="28002"/>
    <lineage>
        <taxon>Eukaryota</taxon>
        <taxon>Metamonada</taxon>
        <taxon>Diplomonadida</taxon>
        <taxon>Hexamitidae</taxon>
        <taxon>Hexamitinae</taxon>
        <taxon>Hexamita</taxon>
    </lineage>
</organism>
<keyword evidence="5" id="KW-1185">Reference proteome</keyword>
<sequence>MNPQCYVGILVQNGISQIICLILQNIISEAIPKQVLLEGDLSSHISQVLKFIRNHPGDYLNIDEYVLNEQSTHMCIKTTLAQSELLSFLYEYSNALADCYRNHSSIFINSRKEYAQQVNMFDDLNQETMQICEYYIIFQLRKCVDLHFDLCLAEIQAMSFINRLNKSINGHVVTSSKIILRDYVLLFDRRILQIVNESVQQNTKFWQNSLETIQNMCYHLKKIGLVWNPDQILALVKIGASTDKANATNNYNYAVEKLGKVIVKEFVDKCCLGPYIAAFKDK</sequence>
<reference evidence="1" key="1">
    <citation type="submission" date="2023-06" db="EMBL/GenBank/DDBJ databases">
        <authorList>
            <person name="Kurt Z."/>
        </authorList>
    </citation>
    <scope>NUCLEOTIDE SEQUENCE</scope>
</reference>
<evidence type="ECO:0000313" key="2">
    <source>
        <dbReference type="EMBL" id="CAI9964245.1"/>
    </source>
</evidence>
<reference evidence="3 5" key="2">
    <citation type="submission" date="2024-07" db="EMBL/GenBank/DDBJ databases">
        <authorList>
            <person name="Akdeniz Z."/>
        </authorList>
    </citation>
    <scope>NUCLEOTIDE SEQUENCE [LARGE SCALE GENOMIC DNA]</scope>
</reference>
<dbReference type="EMBL" id="CATOUU010000972">
    <property type="protein sequence ID" value="CAI9964245.1"/>
    <property type="molecule type" value="Genomic_DNA"/>
</dbReference>
<protein>
    <submittedName>
        <fullName evidence="3">Hypothetical_protein</fullName>
    </submittedName>
</protein>
<comment type="caution">
    <text evidence="1">The sequence shown here is derived from an EMBL/GenBank/DDBJ whole genome shotgun (WGS) entry which is preliminary data.</text>
</comment>
<dbReference type="Proteomes" id="UP001642409">
    <property type="component" value="Unassembled WGS sequence"/>
</dbReference>
<gene>
    <name evidence="3" type="ORF">HINF_LOCUS14975</name>
    <name evidence="4" type="ORF">HINF_LOCUS15609</name>
    <name evidence="1" type="ORF">HINF_LOCUS159</name>
    <name evidence="2" type="ORF">HINF_LOCUS51890</name>
</gene>
<evidence type="ECO:0000313" key="1">
    <source>
        <dbReference type="EMBL" id="CAI9912514.1"/>
    </source>
</evidence>
<evidence type="ECO:0000313" key="4">
    <source>
        <dbReference type="EMBL" id="CAL5998189.1"/>
    </source>
</evidence>
<proteinExistence type="predicted"/>
<evidence type="ECO:0000313" key="5">
    <source>
        <dbReference type="Proteomes" id="UP001642409"/>
    </source>
</evidence>
<evidence type="ECO:0000313" key="3">
    <source>
        <dbReference type="EMBL" id="CAL5996869.1"/>
    </source>
</evidence>
<dbReference type="EMBL" id="CAXDID020000035">
    <property type="protein sequence ID" value="CAL5996869.1"/>
    <property type="molecule type" value="Genomic_DNA"/>
</dbReference>
<dbReference type="EMBL" id="CATOUU010000003">
    <property type="protein sequence ID" value="CAI9912514.1"/>
    <property type="molecule type" value="Genomic_DNA"/>
</dbReference>
<dbReference type="AlphaFoldDB" id="A0AA86N3Z3"/>
<dbReference type="EMBL" id="CAXDID020000038">
    <property type="protein sequence ID" value="CAL5998189.1"/>
    <property type="molecule type" value="Genomic_DNA"/>
</dbReference>
<name>A0AA86N3Z3_9EUKA</name>